<feature type="domain" description="DUF7727" evidence="2">
    <location>
        <begin position="18"/>
        <end position="90"/>
    </location>
</feature>
<name>A0A9P6FTN4_9FUNG</name>
<keyword evidence="1" id="KW-0812">Transmembrane</keyword>
<comment type="caution">
    <text evidence="3">The sequence shown here is derived from an EMBL/GenBank/DDBJ whole genome shotgun (WGS) entry which is preliminary data.</text>
</comment>
<dbReference type="Pfam" id="PF24853">
    <property type="entry name" value="DUF7727"/>
    <property type="match status" value="1"/>
</dbReference>
<keyword evidence="1" id="KW-1133">Transmembrane helix</keyword>
<evidence type="ECO:0000256" key="1">
    <source>
        <dbReference type="SAM" id="Phobius"/>
    </source>
</evidence>
<gene>
    <name evidence="3" type="ORF">BGW38_001759</name>
</gene>
<feature type="transmembrane region" description="Helical" evidence="1">
    <location>
        <begin position="51"/>
        <end position="69"/>
    </location>
</feature>
<proteinExistence type="predicted"/>
<dbReference type="InterPro" id="IPR056144">
    <property type="entry name" value="DUF7727"/>
</dbReference>
<dbReference type="EMBL" id="JAABOA010001575">
    <property type="protein sequence ID" value="KAF9581279.1"/>
    <property type="molecule type" value="Genomic_DNA"/>
</dbReference>
<reference evidence="3" key="1">
    <citation type="journal article" date="2020" name="Fungal Divers.">
        <title>Resolving the Mortierellaceae phylogeny through synthesis of multi-gene phylogenetics and phylogenomics.</title>
        <authorList>
            <person name="Vandepol N."/>
            <person name="Liber J."/>
            <person name="Desiro A."/>
            <person name="Na H."/>
            <person name="Kennedy M."/>
            <person name="Barry K."/>
            <person name="Grigoriev I.V."/>
            <person name="Miller A.N."/>
            <person name="O'Donnell K."/>
            <person name="Stajich J.E."/>
            <person name="Bonito G."/>
        </authorList>
    </citation>
    <scope>NUCLEOTIDE SEQUENCE</scope>
    <source>
        <strain evidence="3">KOD1015</strain>
    </source>
</reference>
<sequence length="105" mass="11592">MPGFDAMRKLPMLYDHPVPVLPAILILLGIIIFVIEYPLVGKAYLTSSDSYMPRVAFYIPLAVLSLLEGQTVNGGVYLAIGAVAYMMAIRAEFRKQQTKTGSRMP</sequence>
<dbReference type="OrthoDB" id="2110422at2759"/>
<evidence type="ECO:0000313" key="3">
    <source>
        <dbReference type="EMBL" id="KAF9581279.1"/>
    </source>
</evidence>
<organism evidence="3 4">
    <name type="scientific">Lunasporangiospora selenospora</name>
    <dbReference type="NCBI Taxonomy" id="979761"/>
    <lineage>
        <taxon>Eukaryota</taxon>
        <taxon>Fungi</taxon>
        <taxon>Fungi incertae sedis</taxon>
        <taxon>Mucoromycota</taxon>
        <taxon>Mortierellomycotina</taxon>
        <taxon>Mortierellomycetes</taxon>
        <taxon>Mortierellales</taxon>
        <taxon>Mortierellaceae</taxon>
        <taxon>Lunasporangiospora</taxon>
    </lineage>
</organism>
<dbReference type="AlphaFoldDB" id="A0A9P6FTN4"/>
<dbReference type="Proteomes" id="UP000780801">
    <property type="component" value="Unassembled WGS sequence"/>
</dbReference>
<keyword evidence="1" id="KW-0472">Membrane</keyword>
<evidence type="ECO:0000259" key="2">
    <source>
        <dbReference type="Pfam" id="PF24853"/>
    </source>
</evidence>
<keyword evidence="4" id="KW-1185">Reference proteome</keyword>
<evidence type="ECO:0000313" key="4">
    <source>
        <dbReference type="Proteomes" id="UP000780801"/>
    </source>
</evidence>
<protein>
    <recommendedName>
        <fullName evidence="2">DUF7727 domain-containing protein</fullName>
    </recommendedName>
</protein>
<accession>A0A9P6FTN4</accession>
<feature type="transmembrane region" description="Helical" evidence="1">
    <location>
        <begin position="20"/>
        <end position="39"/>
    </location>
</feature>